<keyword evidence="6" id="KW-1185">Reference proteome</keyword>
<dbReference type="Gene3D" id="3.40.50.720">
    <property type="entry name" value="NAD(P)-binding Rossmann-like Domain"/>
    <property type="match status" value="1"/>
</dbReference>
<keyword evidence="2" id="KW-0560">Oxidoreductase</keyword>
<dbReference type="NCBIfam" id="NF008607">
    <property type="entry name" value="PRK11579.1"/>
    <property type="match status" value="1"/>
</dbReference>
<sequence>MNQTNQIRVGLIGYGFAGRTFHAPVITTVPQLKLAKIVQRTGNTLKERYPWVEIVRDVQDLYQDETIDLVVITTPSTNHFEFARDALAAGKHVIVEKPFTTTTAEADELIRLAKEKGKVLSVFHNRRWDGDFLTLKEIVQQQLLGTVKEAVFQWNGYRPLVNPARWRESAEKGSGTFYDLGVHFLDQALNLFGVPAAIDADIRKQRDGAEADDYFDVQLMYNDGLKVRLKSSMLVREPEPRYVLHGTKGSFVKYGIDPQEAALIAGQTPDAVNWGKEAPELWGKLNTNVGALHMEGRIETHAGCYPAYFQNVAEHILGQSELAVKAEEARMTIRLIELAYQSAAEQKTIIVDMQ</sequence>
<accession>A0ABW1IJL0</accession>
<evidence type="ECO:0000256" key="2">
    <source>
        <dbReference type="ARBA" id="ARBA00023002"/>
    </source>
</evidence>
<evidence type="ECO:0000313" key="6">
    <source>
        <dbReference type="Proteomes" id="UP001596250"/>
    </source>
</evidence>
<feature type="domain" description="Gfo/Idh/MocA-like oxidoreductase N-terminal" evidence="3">
    <location>
        <begin position="7"/>
        <end position="124"/>
    </location>
</feature>
<comment type="similarity">
    <text evidence="1">Belongs to the Gfo/Idh/MocA family.</text>
</comment>
<dbReference type="Proteomes" id="UP001596250">
    <property type="component" value="Unassembled WGS sequence"/>
</dbReference>
<dbReference type="InterPro" id="IPR051317">
    <property type="entry name" value="Gfo/Idh/MocA_oxidoreduct"/>
</dbReference>
<dbReference type="Pfam" id="PF02894">
    <property type="entry name" value="GFO_IDH_MocA_C"/>
    <property type="match status" value="1"/>
</dbReference>
<evidence type="ECO:0000313" key="5">
    <source>
        <dbReference type="EMBL" id="MFC5985232.1"/>
    </source>
</evidence>
<reference evidence="6" key="1">
    <citation type="journal article" date="2019" name="Int. J. Syst. Evol. Microbiol.">
        <title>The Global Catalogue of Microorganisms (GCM) 10K type strain sequencing project: providing services to taxonomists for standard genome sequencing and annotation.</title>
        <authorList>
            <consortium name="The Broad Institute Genomics Platform"/>
            <consortium name="The Broad Institute Genome Sequencing Center for Infectious Disease"/>
            <person name="Wu L."/>
            <person name="Ma J."/>
        </authorList>
    </citation>
    <scope>NUCLEOTIDE SEQUENCE [LARGE SCALE GENOMIC DNA]</scope>
    <source>
        <strain evidence="6">CCM 8749</strain>
    </source>
</reference>
<dbReference type="PANTHER" id="PTHR43708:SF5">
    <property type="entry name" value="CONSERVED EXPRESSED OXIDOREDUCTASE (EUROFUNG)-RELATED"/>
    <property type="match status" value="1"/>
</dbReference>
<evidence type="ECO:0000256" key="1">
    <source>
        <dbReference type="ARBA" id="ARBA00010928"/>
    </source>
</evidence>
<comment type="caution">
    <text evidence="5">The sequence shown here is derived from an EMBL/GenBank/DDBJ whole genome shotgun (WGS) entry which is preliminary data.</text>
</comment>
<dbReference type="PANTHER" id="PTHR43708">
    <property type="entry name" value="CONSERVED EXPRESSED OXIDOREDUCTASE (EUROFUNG)"/>
    <property type="match status" value="1"/>
</dbReference>
<dbReference type="EMBL" id="JBHSQV010000010">
    <property type="protein sequence ID" value="MFC5985232.1"/>
    <property type="molecule type" value="Genomic_DNA"/>
</dbReference>
<dbReference type="InterPro" id="IPR004104">
    <property type="entry name" value="Gfo/Idh/MocA-like_OxRdtase_C"/>
</dbReference>
<protein>
    <submittedName>
        <fullName evidence="5">Oxidoreductase</fullName>
    </submittedName>
</protein>
<evidence type="ECO:0000259" key="3">
    <source>
        <dbReference type="Pfam" id="PF01408"/>
    </source>
</evidence>
<dbReference type="InterPro" id="IPR000683">
    <property type="entry name" value="Gfo/Idh/MocA-like_OxRdtase_N"/>
</dbReference>
<dbReference type="SUPFAM" id="SSF51735">
    <property type="entry name" value="NAD(P)-binding Rossmann-fold domains"/>
    <property type="match status" value="1"/>
</dbReference>
<dbReference type="Gene3D" id="3.30.360.10">
    <property type="entry name" value="Dihydrodipicolinate Reductase, domain 2"/>
    <property type="match status" value="1"/>
</dbReference>
<proteinExistence type="inferred from homology"/>
<name>A0ABW1IJL0_9BACL</name>
<organism evidence="5 6">
    <name type="scientific">Marinicrinis lubricantis</name>
    <dbReference type="NCBI Taxonomy" id="2086470"/>
    <lineage>
        <taxon>Bacteria</taxon>
        <taxon>Bacillati</taxon>
        <taxon>Bacillota</taxon>
        <taxon>Bacilli</taxon>
        <taxon>Bacillales</taxon>
        <taxon>Paenibacillaceae</taxon>
    </lineage>
</organism>
<dbReference type="Pfam" id="PF01408">
    <property type="entry name" value="GFO_IDH_MocA"/>
    <property type="match status" value="1"/>
</dbReference>
<gene>
    <name evidence="5" type="ORF">ACFPXP_01935</name>
</gene>
<feature type="domain" description="Gfo/Idh/MocA-like oxidoreductase C-terminal" evidence="4">
    <location>
        <begin position="136"/>
        <end position="349"/>
    </location>
</feature>
<dbReference type="RefSeq" id="WP_379891866.1">
    <property type="nucleotide sequence ID" value="NZ_CBCSCT010000003.1"/>
</dbReference>
<dbReference type="InterPro" id="IPR036291">
    <property type="entry name" value="NAD(P)-bd_dom_sf"/>
</dbReference>
<evidence type="ECO:0000259" key="4">
    <source>
        <dbReference type="Pfam" id="PF02894"/>
    </source>
</evidence>